<dbReference type="KEGG" id="goe:100905685"/>
<keyword evidence="3 7" id="KW-0238">DNA-binding</keyword>
<evidence type="ECO:0000256" key="8">
    <source>
        <dbReference type="RuleBase" id="RU000682"/>
    </source>
</evidence>
<keyword evidence="6 7" id="KW-0539">Nucleus</keyword>
<dbReference type="Gene3D" id="1.10.10.60">
    <property type="entry name" value="Homeodomain-like"/>
    <property type="match status" value="1"/>
</dbReference>
<dbReference type="PANTHER" id="PTHR46271">
    <property type="entry name" value="HOMEOBOX PROTEIN, PUTATIVE-RELATED"/>
    <property type="match status" value="1"/>
</dbReference>
<dbReference type="GO" id="GO:0045944">
    <property type="term" value="P:positive regulation of transcription by RNA polymerase II"/>
    <property type="evidence" value="ECO:0007669"/>
    <property type="project" value="InterPro"/>
</dbReference>
<evidence type="ECO:0000256" key="5">
    <source>
        <dbReference type="ARBA" id="ARBA00023163"/>
    </source>
</evidence>
<dbReference type="SMART" id="SM00389">
    <property type="entry name" value="HOX"/>
    <property type="match status" value="1"/>
</dbReference>
<dbReference type="InterPro" id="IPR001356">
    <property type="entry name" value="HD"/>
</dbReference>
<feature type="compositionally biased region" description="Polar residues" evidence="9">
    <location>
        <begin position="196"/>
        <end position="212"/>
    </location>
</feature>
<dbReference type="AlphaFoldDB" id="A0AAJ6QVB7"/>
<evidence type="ECO:0000256" key="2">
    <source>
        <dbReference type="ARBA" id="ARBA00023015"/>
    </source>
</evidence>
<evidence type="ECO:0000256" key="7">
    <source>
        <dbReference type="PROSITE-ProRule" id="PRU00108"/>
    </source>
</evidence>
<sequence length="245" mass="27597">MSLSEEKQRSLTYSIDAILGLQKDTEPVEIRKSPLSSPRTSISEEDEDPLRAPSKKHRRNRTTFTTYQLHELERAFEKSHYPDVYSREELALKVNLPEVRVQVWFQNRRAKWRRQEKIESGGNCSESGSFARPPATQIYPTLGSPDWIRHSIIGNAPPSHALLAAAAVTPPGHVFQRSYFNSQQFASILLKPQNPKLPSTPLNLTKETTSGHASPERPGSAGGNRRNETRVKSEEENVDVDGITE</sequence>
<dbReference type="RefSeq" id="XP_003745097.1">
    <property type="nucleotide sequence ID" value="XM_003745049.1"/>
</dbReference>
<dbReference type="GO" id="GO:0005634">
    <property type="term" value="C:nucleus"/>
    <property type="evidence" value="ECO:0007669"/>
    <property type="project" value="UniProtKB-SubCell"/>
</dbReference>
<dbReference type="Proteomes" id="UP000694867">
    <property type="component" value="Unplaced"/>
</dbReference>
<dbReference type="GeneID" id="100905685"/>
<evidence type="ECO:0000313" key="12">
    <source>
        <dbReference type="RefSeq" id="XP_003745097.1"/>
    </source>
</evidence>
<evidence type="ECO:0000256" key="4">
    <source>
        <dbReference type="ARBA" id="ARBA00023155"/>
    </source>
</evidence>
<dbReference type="PROSITE" id="PS50071">
    <property type="entry name" value="HOMEOBOX_2"/>
    <property type="match status" value="1"/>
</dbReference>
<dbReference type="Pfam" id="PF00046">
    <property type="entry name" value="Homeodomain"/>
    <property type="match status" value="1"/>
</dbReference>
<feature type="region of interest" description="Disordered" evidence="9">
    <location>
        <begin position="26"/>
        <end position="60"/>
    </location>
</feature>
<dbReference type="PROSITE" id="PS00027">
    <property type="entry name" value="HOMEOBOX_1"/>
    <property type="match status" value="1"/>
</dbReference>
<gene>
    <name evidence="12" type="primary">LOC100905685</name>
</gene>
<dbReference type="CDD" id="cd00086">
    <property type="entry name" value="homeodomain"/>
    <property type="match status" value="1"/>
</dbReference>
<organism evidence="11 12">
    <name type="scientific">Galendromus occidentalis</name>
    <name type="common">western predatory mite</name>
    <dbReference type="NCBI Taxonomy" id="34638"/>
    <lineage>
        <taxon>Eukaryota</taxon>
        <taxon>Metazoa</taxon>
        <taxon>Ecdysozoa</taxon>
        <taxon>Arthropoda</taxon>
        <taxon>Chelicerata</taxon>
        <taxon>Arachnida</taxon>
        <taxon>Acari</taxon>
        <taxon>Parasitiformes</taxon>
        <taxon>Mesostigmata</taxon>
        <taxon>Gamasina</taxon>
        <taxon>Phytoseioidea</taxon>
        <taxon>Phytoseiidae</taxon>
        <taxon>Typhlodrominae</taxon>
        <taxon>Galendromus</taxon>
    </lineage>
</organism>
<evidence type="ECO:0000256" key="6">
    <source>
        <dbReference type="ARBA" id="ARBA00023242"/>
    </source>
</evidence>
<feature type="region of interest" description="Disordered" evidence="9">
    <location>
        <begin position="192"/>
        <end position="245"/>
    </location>
</feature>
<dbReference type="InterPro" id="IPR017970">
    <property type="entry name" value="Homeobox_CS"/>
</dbReference>
<dbReference type="InterPro" id="IPR009057">
    <property type="entry name" value="Homeodomain-like_sf"/>
</dbReference>
<proteinExistence type="predicted"/>
<keyword evidence="5" id="KW-0804">Transcription</keyword>
<comment type="subcellular location">
    <subcellularLocation>
        <location evidence="1 7 8">Nucleus</location>
    </subcellularLocation>
</comment>
<dbReference type="InterPro" id="IPR043562">
    <property type="entry name" value="RAX/RAX2"/>
</dbReference>
<feature type="compositionally biased region" description="Acidic residues" evidence="9">
    <location>
        <begin position="236"/>
        <end position="245"/>
    </location>
</feature>
<feature type="compositionally biased region" description="Basic and acidic residues" evidence="9">
    <location>
        <begin position="225"/>
        <end position="235"/>
    </location>
</feature>
<dbReference type="SUPFAM" id="SSF46689">
    <property type="entry name" value="Homeodomain-like"/>
    <property type="match status" value="1"/>
</dbReference>
<evidence type="ECO:0000313" key="11">
    <source>
        <dbReference type="Proteomes" id="UP000694867"/>
    </source>
</evidence>
<reference evidence="12" key="1">
    <citation type="submission" date="2025-08" db="UniProtKB">
        <authorList>
            <consortium name="RefSeq"/>
        </authorList>
    </citation>
    <scope>IDENTIFICATION</scope>
</reference>
<keyword evidence="11" id="KW-1185">Reference proteome</keyword>
<dbReference type="FunFam" id="1.10.10.60:FF:000071">
    <property type="entry name" value="Retinal homeobox gene 2"/>
    <property type="match status" value="1"/>
</dbReference>
<accession>A0AAJ6QVB7</accession>
<keyword evidence="4 7" id="KW-0371">Homeobox</keyword>
<dbReference type="PANTHER" id="PTHR46271:SF4">
    <property type="entry name" value="HOMEOBOX PROTEIN, PUTATIVE-RELATED"/>
    <property type="match status" value="1"/>
</dbReference>
<protein>
    <submittedName>
        <fullName evidence="12">Retinal homeobox protein Rx1</fullName>
    </submittedName>
</protein>
<feature type="DNA-binding region" description="Homeobox" evidence="7">
    <location>
        <begin position="57"/>
        <end position="116"/>
    </location>
</feature>
<evidence type="ECO:0000256" key="1">
    <source>
        <dbReference type="ARBA" id="ARBA00004123"/>
    </source>
</evidence>
<name>A0AAJ6QVB7_9ACAR</name>
<evidence type="ECO:0000256" key="9">
    <source>
        <dbReference type="SAM" id="MobiDB-lite"/>
    </source>
</evidence>
<evidence type="ECO:0000256" key="3">
    <source>
        <dbReference type="ARBA" id="ARBA00023125"/>
    </source>
</evidence>
<evidence type="ECO:0000259" key="10">
    <source>
        <dbReference type="PROSITE" id="PS50071"/>
    </source>
</evidence>
<feature type="domain" description="Homeobox" evidence="10">
    <location>
        <begin position="55"/>
        <end position="115"/>
    </location>
</feature>
<dbReference type="GO" id="GO:0000978">
    <property type="term" value="F:RNA polymerase II cis-regulatory region sequence-specific DNA binding"/>
    <property type="evidence" value="ECO:0007669"/>
    <property type="project" value="TreeGrafter"/>
</dbReference>
<dbReference type="GO" id="GO:0000981">
    <property type="term" value="F:DNA-binding transcription factor activity, RNA polymerase II-specific"/>
    <property type="evidence" value="ECO:0007669"/>
    <property type="project" value="InterPro"/>
</dbReference>
<keyword evidence="2" id="KW-0805">Transcription regulation</keyword>